<feature type="transmembrane region" description="Helical" evidence="1">
    <location>
        <begin position="25"/>
        <end position="47"/>
    </location>
</feature>
<evidence type="ECO:0000256" key="1">
    <source>
        <dbReference type="SAM" id="Phobius"/>
    </source>
</evidence>
<dbReference type="InterPro" id="IPR036465">
    <property type="entry name" value="vWFA_dom_sf"/>
</dbReference>
<dbReference type="Pfam" id="PF13400">
    <property type="entry name" value="Tad"/>
    <property type="match status" value="1"/>
</dbReference>
<proteinExistence type="predicted"/>
<accession>F4QJH1</accession>
<evidence type="ECO:0000313" key="4">
    <source>
        <dbReference type="Proteomes" id="UP000006512"/>
    </source>
</evidence>
<dbReference type="InterPro" id="IPR028087">
    <property type="entry name" value="Tad_N"/>
</dbReference>
<dbReference type="EMBL" id="GL883077">
    <property type="protein sequence ID" value="EGF93154.1"/>
    <property type="molecule type" value="Genomic_DNA"/>
</dbReference>
<dbReference type="SUPFAM" id="SSF53300">
    <property type="entry name" value="vWA-like"/>
    <property type="match status" value="1"/>
</dbReference>
<evidence type="ECO:0000313" key="3">
    <source>
        <dbReference type="EMBL" id="EGF93154.1"/>
    </source>
</evidence>
<evidence type="ECO:0000259" key="2">
    <source>
        <dbReference type="Pfam" id="PF13400"/>
    </source>
</evidence>
<dbReference type="Gene3D" id="3.40.50.410">
    <property type="entry name" value="von Willebrand factor, type A domain"/>
    <property type="match status" value="2"/>
</dbReference>
<sequence>MTMEKDCMRYFVNAFLRSRGGNTTMIFGLAIFAIMAALGTAIDFAVLQRAKRSTQDALDSAVLAAAIVNNSNEGDLKKLAADVFKENLGAADLDAKVTAFKYDAKARTVKATAQGSYDPVIMQLFGFKNLPYAVTSDAIKAADGTLEVALVLDNTWSMSATVNGTPKIDILKTAAQGLVSTILTKDNKDYVKIAVVPYADYVNVGMANRNMPWVSVAADYSTTSTKTCKTVSTATQCTGGTKGTCTGNQDGVPYTYSCWIVAQTCKTVNVTPYQSCSGGGTTNYKWYGCVKNQVASSKVVMPDPTTPYGGLVQTSQTCLNPILPLSNDATVVTNTIKGLVVNIGGYKPETYIPGGMIWGVNALTPPAPFTEGKPYDANNKEPRKTIVLMTDGANTLYANTSGGIAVANATQVAVTYSDQIRVCDYAKSKKIEIYTIGFDVTDSKALSTLKACATDAQHYFDAKSSADLIKAFETIGGKLSKVRLTG</sequence>
<feature type="domain" description="Putative Flp pilus-assembly TadG-like N-terminal" evidence="2">
    <location>
        <begin position="21"/>
        <end position="66"/>
    </location>
</feature>
<keyword evidence="1" id="KW-0472">Membrane</keyword>
<name>F4QJH1_9CAUL</name>
<dbReference type="STRING" id="715226.ABI_15940"/>
<dbReference type="eggNOG" id="COG2304">
    <property type="taxonomic scope" value="Bacteria"/>
</dbReference>
<keyword evidence="4" id="KW-1185">Reference proteome</keyword>
<organism evidence="3 4">
    <name type="scientific">Asticcacaulis biprosthecium C19</name>
    <dbReference type="NCBI Taxonomy" id="715226"/>
    <lineage>
        <taxon>Bacteria</taxon>
        <taxon>Pseudomonadati</taxon>
        <taxon>Pseudomonadota</taxon>
        <taxon>Alphaproteobacteria</taxon>
        <taxon>Caulobacterales</taxon>
        <taxon>Caulobacteraceae</taxon>
        <taxon>Asticcacaulis</taxon>
    </lineage>
</organism>
<keyword evidence="1" id="KW-0812">Transmembrane</keyword>
<reference evidence="4" key="1">
    <citation type="submission" date="2011-03" db="EMBL/GenBank/DDBJ databases">
        <title>Draft genome sequence of Brevundimonas diminuta.</title>
        <authorList>
            <person name="Brown P.J.B."/>
            <person name="Buechlein A."/>
            <person name="Hemmerich C."/>
            <person name="Brun Y.V."/>
        </authorList>
    </citation>
    <scope>NUCLEOTIDE SEQUENCE [LARGE SCALE GENOMIC DNA]</scope>
    <source>
        <strain evidence="4">C19</strain>
    </source>
</reference>
<dbReference type="Proteomes" id="UP000006512">
    <property type="component" value="Unassembled WGS sequence"/>
</dbReference>
<dbReference type="HOGENOM" id="CLU_026005_2_0_5"/>
<protein>
    <submittedName>
        <fullName evidence="3">Flp pilus assembly protein TadG</fullName>
    </submittedName>
</protein>
<keyword evidence="1" id="KW-1133">Transmembrane helix</keyword>
<gene>
    <name evidence="3" type="ORF">ABI_15940</name>
</gene>
<dbReference type="eggNOG" id="COG4961">
    <property type="taxonomic scope" value="Bacteria"/>
</dbReference>
<dbReference type="AlphaFoldDB" id="F4QJH1"/>